<dbReference type="Proteomes" id="UP000184517">
    <property type="component" value="Unassembled WGS sequence"/>
</dbReference>
<reference evidence="3" key="1">
    <citation type="submission" date="2016-11" db="EMBL/GenBank/DDBJ databases">
        <authorList>
            <person name="Varghese N."/>
            <person name="Submissions S."/>
        </authorList>
    </citation>
    <scope>NUCLEOTIDE SEQUENCE [LARGE SCALE GENOMIC DNA]</scope>
    <source>
        <strain evidence="3">DSM 16579</strain>
    </source>
</reference>
<keyword evidence="3" id="KW-1185">Reference proteome</keyword>
<dbReference type="OrthoDB" id="9816036at2"/>
<dbReference type="InterPro" id="IPR014966">
    <property type="entry name" value="FRG-dom"/>
</dbReference>
<dbReference type="AlphaFoldDB" id="A0A1M5MTD4"/>
<protein>
    <submittedName>
        <fullName evidence="2">FRG domain-containing protein</fullName>
    </submittedName>
</protein>
<evidence type="ECO:0000313" key="3">
    <source>
        <dbReference type="Proteomes" id="UP000184517"/>
    </source>
</evidence>
<dbReference type="RefSeq" id="WP_084122659.1">
    <property type="nucleotide sequence ID" value="NZ_FQVF01000031.1"/>
</dbReference>
<dbReference type="Pfam" id="PF08867">
    <property type="entry name" value="FRG"/>
    <property type="match status" value="1"/>
</dbReference>
<dbReference type="STRING" id="1122206.SAMN02745753_04523"/>
<gene>
    <name evidence="2" type="ORF">SAMN02745753_04523</name>
</gene>
<dbReference type="SMART" id="SM00901">
    <property type="entry name" value="FRG"/>
    <property type="match status" value="1"/>
</dbReference>
<feature type="domain" description="FRG" evidence="1">
    <location>
        <begin position="26"/>
        <end position="127"/>
    </location>
</feature>
<organism evidence="2 3">
    <name type="scientific">Marinomonas polaris DSM 16579</name>
    <dbReference type="NCBI Taxonomy" id="1122206"/>
    <lineage>
        <taxon>Bacteria</taxon>
        <taxon>Pseudomonadati</taxon>
        <taxon>Pseudomonadota</taxon>
        <taxon>Gammaproteobacteria</taxon>
        <taxon>Oceanospirillales</taxon>
        <taxon>Oceanospirillaceae</taxon>
        <taxon>Marinomonas</taxon>
    </lineage>
</organism>
<accession>A0A1M5MTD4</accession>
<evidence type="ECO:0000259" key="1">
    <source>
        <dbReference type="SMART" id="SM00901"/>
    </source>
</evidence>
<proteinExistence type="predicted"/>
<sequence>MEESLTLNQFWLYFHDGIKDLNPVKGMVDKVFRGQSQDYPLLPSIVRGLSEGGKAFFDCHEPNVISAFKRGARAFLANREKPSCELEWMVLAQHYGCPTRLLDWTTNPLVALFFASESHDDRDGVIHIVEDSMIEDRIEYINLKTCYVDQEINSSLVIQPTVADAGTFIRPPYEDQRYLNQSTVLFLSVEPFNEPSFRKHRKLIVPHHLKAEIRSSLREMGVSAYFIYPGLEGVARDIKMYVCRSQAAFR</sequence>
<evidence type="ECO:0000313" key="2">
    <source>
        <dbReference type="EMBL" id="SHG80511.1"/>
    </source>
</evidence>
<dbReference type="EMBL" id="FQVF01000031">
    <property type="protein sequence ID" value="SHG80511.1"/>
    <property type="molecule type" value="Genomic_DNA"/>
</dbReference>
<name>A0A1M5MTD4_9GAMM</name>